<name>A0A9X8RAT1_9BACI</name>
<comment type="caution">
    <text evidence="1">The sequence shown here is derived from an EMBL/GenBank/DDBJ whole genome shotgun (WGS) entry which is preliminary data.</text>
</comment>
<dbReference type="Proteomes" id="UP000185829">
    <property type="component" value="Unassembled WGS sequence"/>
</dbReference>
<proteinExistence type="predicted"/>
<organism evidence="1 2">
    <name type="scientific">Peribacillus simplex</name>
    <dbReference type="NCBI Taxonomy" id="1478"/>
    <lineage>
        <taxon>Bacteria</taxon>
        <taxon>Bacillati</taxon>
        <taxon>Bacillota</taxon>
        <taxon>Bacilli</taxon>
        <taxon>Bacillales</taxon>
        <taxon>Bacillaceae</taxon>
        <taxon>Peribacillus</taxon>
    </lineage>
</organism>
<dbReference type="AlphaFoldDB" id="A0A9X8RAT1"/>
<evidence type="ECO:0000313" key="2">
    <source>
        <dbReference type="Proteomes" id="UP000185829"/>
    </source>
</evidence>
<reference evidence="1 2" key="1">
    <citation type="submission" date="2017-01" db="EMBL/GenBank/DDBJ databases">
        <authorList>
            <person name="Varghese N."/>
            <person name="Submissions S."/>
        </authorList>
    </citation>
    <scope>NUCLEOTIDE SEQUENCE [LARGE SCALE GENOMIC DNA]</scope>
    <source>
        <strain evidence="1 2">RUG2-6</strain>
    </source>
</reference>
<gene>
    <name evidence="1" type="ORF">SAMN05878482_104526</name>
</gene>
<protein>
    <submittedName>
        <fullName evidence="1">Uncharacterized protein</fullName>
    </submittedName>
</protein>
<accession>A0A9X8RAT1</accession>
<evidence type="ECO:0000313" key="1">
    <source>
        <dbReference type="EMBL" id="SIR62412.1"/>
    </source>
</evidence>
<sequence length="106" mass="12183">MFTRQREDAIPVEHIKIEDIQPLISEKASVAILDDDGQGKAPFVSKTIVKVELCPDKTHLRIYFDNHNFFAVPLACKMAKNKNEWSAFDESTGLQYVIRRECDQND</sequence>
<dbReference type="EMBL" id="FTMX01000004">
    <property type="protein sequence ID" value="SIR62412.1"/>
    <property type="molecule type" value="Genomic_DNA"/>
</dbReference>